<accession>A0A8J6NIA1</accession>
<dbReference type="EC" id="3.1.1.29" evidence="3"/>
<dbReference type="EMBL" id="JACNJN010000196">
    <property type="protein sequence ID" value="MBC8336818.1"/>
    <property type="molecule type" value="Genomic_DNA"/>
</dbReference>
<evidence type="ECO:0000259" key="2">
    <source>
        <dbReference type="PROSITE" id="PS00745"/>
    </source>
</evidence>
<gene>
    <name evidence="3" type="primary">arfB</name>
    <name evidence="3" type="ORF">H8E29_16275</name>
</gene>
<dbReference type="InterPro" id="IPR000352">
    <property type="entry name" value="Pep_chain_release_fac_I"/>
</dbReference>
<dbReference type="PANTHER" id="PTHR47814:SF1">
    <property type="entry name" value="PEPTIDYL-TRNA HYDROLASE ARFB"/>
    <property type="match status" value="1"/>
</dbReference>
<dbReference type="SUPFAM" id="SSF110916">
    <property type="entry name" value="Peptidyl-tRNA hydrolase domain-like"/>
    <property type="match status" value="1"/>
</dbReference>
<evidence type="ECO:0000313" key="4">
    <source>
        <dbReference type="Proteomes" id="UP000614469"/>
    </source>
</evidence>
<sequence>MRIPPESLSFEYFRASGPGGQNVNKVSTAVRLRFDVASAGLAGDVAARLSLLAGKRMTEEGILIIEASRFRTQERNQADALSRLETLLLRAEKPPKKRHKTRPTRASMRKRVEGKKKRGKIKRLRGKVGRDE</sequence>
<evidence type="ECO:0000313" key="3">
    <source>
        <dbReference type="EMBL" id="MBC8336818.1"/>
    </source>
</evidence>
<dbReference type="AlphaFoldDB" id="A0A8J6NIA1"/>
<dbReference type="PROSITE" id="PS00745">
    <property type="entry name" value="RF_PROK_I"/>
    <property type="match status" value="1"/>
</dbReference>
<protein>
    <submittedName>
        <fullName evidence="3">Aminoacyl-tRNA hydrolase</fullName>
        <ecNumber evidence="3">3.1.1.29</ecNumber>
    </submittedName>
</protein>
<feature type="domain" description="Prokaryotic-type class I peptide chain release factors" evidence="2">
    <location>
        <begin position="14"/>
        <end position="30"/>
    </location>
</feature>
<dbReference type="GO" id="GO:0072344">
    <property type="term" value="P:rescue of stalled ribosome"/>
    <property type="evidence" value="ECO:0007669"/>
    <property type="project" value="TreeGrafter"/>
</dbReference>
<proteinExistence type="predicted"/>
<dbReference type="GO" id="GO:0004045">
    <property type="term" value="F:peptidyl-tRNA hydrolase activity"/>
    <property type="evidence" value="ECO:0007669"/>
    <property type="project" value="UniProtKB-EC"/>
</dbReference>
<dbReference type="Proteomes" id="UP000614469">
    <property type="component" value="Unassembled WGS sequence"/>
</dbReference>
<evidence type="ECO:0000256" key="1">
    <source>
        <dbReference type="SAM" id="MobiDB-lite"/>
    </source>
</evidence>
<keyword evidence="3" id="KW-0378">Hydrolase</keyword>
<feature type="region of interest" description="Disordered" evidence="1">
    <location>
        <begin position="92"/>
        <end position="132"/>
    </location>
</feature>
<dbReference type="Pfam" id="PF00472">
    <property type="entry name" value="RF-1"/>
    <property type="match status" value="1"/>
</dbReference>
<organism evidence="3 4">
    <name type="scientific">Candidatus Desulfolinea nitratireducens</name>
    <dbReference type="NCBI Taxonomy" id="2841698"/>
    <lineage>
        <taxon>Bacteria</taxon>
        <taxon>Bacillati</taxon>
        <taxon>Chloroflexota</taxon>
        <taxon>Anaerolineae</taxon>
        <taxon>Anaerolineales</taxon>
        <taxon>Anaerolineales incertae sedis</taxon>
        <taxon>Candidatus Desulfolinea</taxon>
    </lineage>
</organism>
<reference evidence="3 4" key="1">
    <citation type="submission" date="2020-08" db="EMBL/GenBank/DDBJ databases">
        <title>Bridging the membrane lipid divide: bacteria of the FCB group superphylum have the potential to synthesize archaeal ether lipids.</title>
        <authorList>
            <person name="Villanueva L."/>
            <person name="Von Meijenfeldt F.A.B."/>
            <person name="Westbye A.B."/>
            <person name="Yadav S."/>
            <person name="Hopmans E.C."/>
            <person name="Dutilh B.E."/>
            <person name="Sinninghe Damste J.S."/>
        </authorList>
    </citation>
    <scope>NUCLEOTIDE SEQUENCE [LARGE SCALE GENOMIC DNA]</scope>
    <source>
        <strain evidence="3">NIOZ-UU36</strain>
    </source>
</reference>
<dbReference type="PANTHER" id="PTHR47814">
    <property type="entry name" value="PEPTIDYL-TRNA HYDROLASE ARFB"/>
    <property type="match status" value="1"/>
</dbReference>
<dbReference type="Gene3D" id="3.30.160.20">
    <property type="match status" value="1"/>
</dbReference>
<name>A0A8J6NIA1_9CHLR</name>
<dbReference type="NCBIfam" id="NF006718">
    <property type="entry name" value="PRK09256.1"/>
    <property type="match status" value="1"/>
</dbReference>
<dbReference type="GO" id="GO:0003747">
    <property type="term" value="F:translation release factor activity"/>
    <property type="evidence" value="ECO:0007669"/>
    <property type="project" value="InterPro"/>
</dbReference>
<comment type="caution">
    <text evidence="3">The sequence shown here is derived from an EMBL/GenBank/DDBJ whole genome shotgun (WGS) entry which is preliminary data.</text>
</comment>
<dbReference type="GO" id="GO:0043022">
    <property type="term" value="F:ribosome binding"/>
    <property type="evidence" value="ECO:0007669"/>
    <property type="project" value="TreeGrafter"/>
</dbReference>
<feature type="compositionally biased region" description="Basic residues" evidence="1">
    <location>
        <begin position="95"/>
        <end position="132"/>
    </location>
</feature>